<dbReference type="AlphaFoldDB" id="A0A9P6MWV4"/>
<feature type="region of interest" description="Disordered" evidence="1">
    <location>
        <begin position="12"/>
        <end position="34"/>
    </location>
</feature>
<comment type="caution">
    <text evidence="2">The sequence shown here is derived from an EMBL/GenBank/DDBJ whole genome shotgun (WGS) entry which is preliminary data.</text>
</comment>
<evidence type="ECO:0000313" key="2">
    <source>
        <dbReference type="EMBL" id="KAG0015732.1"/>
    </source>
</evidence>
<protein>
    <submittedName>
        <fullName evidence="2">Uncharacterized protein</fullName>
    </submittedName>
</protein>
<gene>
    <name evidence="2" type="ORF">BGZ80_009676</name>
</gene>
<evidence type="ECO:0000313" key="3">
    <source>
        <dbReference type="Proteomes" id="UP000703661"/>
    </source>
</evidence>
<feature type="non-terminal residue" evidence="2">
    <location>
        <position position="1"/>
    </location>
</feature>
<dbReference type="EMBL" id="JAAAID010000600">
    <property type="protein sequence ID" value="KAG0015732.1"/>
    <property type="molecule type" value="Genomic_DNA"/>
</dbReference>
<dbReference type="Proteomes" id="UP000703661">
    <property type="component" value="Unassembled WGS sequence"/>
</dbReference>
<sequence length="264" mass="28899">LLATEDGAIHDSEYDDAESIDMTEDNEIQPTRNKEVSIARKRNQEENHDIKVWKRLRGDLSSMMFRAVIGSMQADVYKVSGHGMVLGADAFSFLQESLTAELKITKMEPPKDAHNKKLVVGVRNHNYLVTAALYDETAVVEPNRCASFPVNGRTRIYIRKERQEANLLDGGLAQVRSNFGHPARAGEAGQGPTLLLEGLGSTTETSTTQGQLLQSLRKLVAKEGTLCVSTSADAEEILSKLASSFSGMISDKNKTVMDNIASDD</sequence>
<keyword evidence="3" id="KW-1185">Reference proteome</keyword>
<organism evidence="2 3">
    <name type="scientific">Entomortierella chlamydospora</name>
    <dbReference type="NCBI Taxonomy" id="101097"/>
    <lineage>
        <taxon>Eukaryota</taxon>
        <taxon>Fungi</taxon>
        <taxon>Fungi incertae sedis</taxon>
        <taxon>Mucoromycota</taxon>
        <taxon>Mortierellomycotina</taxon>
        <taxon>Mortierellomycetes</taxon>
        <taxon>Mortierellales</taxon>
        <taxon>Mortierellaceae</taxon>
        <taxon>Entomortierella</taxon>
    </lineage>
</organism>
<evidence type="ECO:0000256" key="1">
    <source>
        <dbReference type="SAM" id="MobiDB-lite"/>
    </source>
</evidence>
<name>A0A9P6MWV4_9FUNG</name>
<reference evidence="2" key="1">
    <citation type="journal article" date="2020" name="Fungal Divers.">
        <title>Resolving the Mortierellaceae phylogeny through synthesis of multi-gene phylogenetics and phylogenomics.</title>
        <authorList>
            <person name="Vandepol N."/>
            <person name="Liber J."/>
            <person name="Desiro A."/>
            <person name="Na H."/>
            <person name="Kennedy M."/>
            <person name="Barry K."/>
            <person name="Grigoriev I.V."/>
            <person name="Miller A.N."/>
            <person name="O'Donnell K."/>
            <person name="Stajich J.E."/>
            <person name="Bonito G."/>
        </authorList>
    </citation>
    <scope>NUCLEOTIDE SEQUENCE</scope>
    <source>
        <strain evidence="2">NRRL 2769</strain>
    </source>
</reference>
<feature type="compositionally biased region" description="Acidic residues" evidence="1">
    <location>
        <begin position="13"/>
        <end position="27"/>
    </location>
</feature>
<proteinExistence type="predicted"/>
<accession>A0A9P6MWV4</accession>